<evidence type="ECO:0000313" key="1">
    <source>
        <dbReference type="EMBL" id="AMM44827.1"/>
    </source>
</evidence>
<dbReference type="RefSeq" id="YP_009302416.1">
    <property type="nucleotide sequence ID" value="NC_031245.1"/>
</dbReference>
<dbReference type="EMBL" id="KT624200">
    <property type="protein sequence ID" value="AMM44827.1"/>
    <property type="molecule type" value="Genomic_DNA"/>
</dbReference>
<evidence type="ECO:0000313" key="2">
    <source>
        <dbReference type="Proteomes" id="UP000203261"/>
    </source>
</evidence>
<name>A0A127AW74_9CAUD</name>
<protein>
    <submittedName>
        <fullName evidence="1">Uncharacterized protein</fullName>
    </submittedName>
</protein>
<accession>A0A127AW74</accession>
<dbReference type="Proteomes" id="UP000203261">
    <property type="component" value="Segment"/>
</dbReference>
<dbReference type="KEGG" id="vg:29125196"/>
<dbReference type="GeneID" id="29125196"/>
<proteinExistence type="predicted"/>
<organism evidence="1 2">
    <name type="scientific">Bacillus phage SP-15</name>
    <dbReference type="NCBI Taxonomy" id="1792032"/>
    <lineage>
        <taxon>Viruses</taxon>
        <taxon>Duplodnaviria</taxon>
        <taxon>Heunggongvirae</taxon>
        <taxon>Uroviricota</taxon>
        <taxon>Caudoviricetes</taxon>
        <taxon>Thornevirus</taxon>
        <taxon>Thornevirus SP15</taxon>
    </lineage>
</organism>
<keyword evidence="2" id="KW-1185">Reference proteome</keyword>
<reference evidence="1 2" key="1">
    <citation type="submission" date="2015-08" db="EMBL/GenBank/DDBJ databases">
        <authorList>
            <person name="Babu N.S."/>
            <person name="Beckwith C.J."/>
            <person name="Beseler K.G."/>
            <person name="Brison A."/>
            <person name="Carone J.V."/>
            <person name="Caskin T.P."/>
            <person name="Diamond M."/>
            <person name="Durham M.E."/>
            <person name="Foxe J.M."/>
            <person name="Go M."/>
            <person name="Henderson B.A."/>
            <person name="Jones I.B."/>
            <person name="McGettigan J.A."/>
            <person name="Micheletti S.J."/>
            <person name="Nasrallah M.E."/>
            <person name="Ortiz D."/>
            <person name="Piller C.R."/>
            <person name="Privatt S.R."/>
            <person name="Schneider S.L."/>
            <person name="Sharp S."/>
            <person name="Smith T.C."/>
            <person name="Stanton J.D."/>
            <person name="Ullery H.E."/>
            <person name="Wilson R.J."/>
            <person name="Serrano M.G."/>
            <person name="Buck G."/>
            <person name="Lee V."/>
            <person name="Wang Y."/>
            <person name="Carvalho R."/>
            <person name="Voegtly L."/>
            <person name="Shi R."/>
            <person name="Duckworth R."/>
            <person name="Johnson A."/>
            <person name="Loviza R."/>
            <person name="Walstead R."/>
            <person name="Shah Z."/>
            <person name="Kiflezghi M."/>
            <person name="Wade K."/>
            <person name="Ball S.L."/>
            <person name="Bradley K.W."/>
            <person name="Asai D.J."/>
            <person name="Bowman C.A."/>
            <person name="Russell D.A."/>
            <person name="Pope W.H."/>
            <person name="Jacobs-Sera D."/>
            <person name="Hendrix R.W."/>
            <person name="Hatfull G.F."/>
        </authorList>
    </citation>
    <scope>NUCLEOTIDE SEQUENCE [LARGE SCALE GENOMIC DNA]</scope>
</reference>
<gene>
    <name evidence="1" type="ORF">SP15_028</name>
</gene>
<sequence>MSSTYTRQEALESLYRITFAEAPETPRYTKAKEYIKSTLSSKGVPEEVIKFLDEETSSGFSQCFLSRLKDKKFMRTLRSLESGTKLPNEVVVKAVNSLITHAIIDIELGNTSRQVVVNNLQIDKLMNIVQYYFNTGSLPDSTYETIRNLLDS</sequence>